<dbReference type="PROSITE" id="PS51318">
    <property type="entry name" value="TAT"/>
    <property type="match status" value="1"/>
</dbReference>
<feature type="transmembrane region" description="Helical" evidence="3">
    <location>
        <begin position="557"/>
        <end position="579"/>
    </location>
</feature>
<organism evidence="4">
    <name type="scientific">Cladocopium goreaui</name>
    <dbReference type="NCBI Taxonomy" id="2562237"/>
    <lineage>
        <taxon>Eukaryota</taxon>
        <taxon>Sar</taxon>
        <taxon>Alveolata</taxon>
        <taxon>Dinophyceae</taxon>
        <taxon>Suessiales</taxon>
        <taxon>Symbiodiniaceae</taxon>
        <taxon>Cladocopium</taxon>
    </lineage>
</organism>
<dbReference type="InterPro" id="IPR050222">
    <property type="entry name" value="MATE_MdtK"/>
</dbReference>
<dbReference type="PANTHER" id="PTHR43298">
    <property type="entry name" value="MULTIDRUG RESISTANCE PROTEIN NORM-RELATED"/>
    <property type="match status" value="1"/>
</dbReference>
<dbReference type="SUPFAM" id="SSF53649">
    <property type="entry name" value="Alkaline phosphatase-like"/>
    <property type="match status" value="1"/>
</dbReference>
<feature type="transmembrane region" description="Helical" evidence="3">
    <location>
        <begin position="520"/>
        <end position="537"/>
    </location>
</feature>
<dbReference type="PANTHER" id="PTHR43298:SF2">
    <property type="entry name" value="FMN_FAD EXPORTER YEEO-RELATED"/>
    <property type="match status" value="1"/>
</dbReference>
<evidence type="ECO:0000256" key="2">
    <source>
        <dbReference type="ARBA" id="ARBA00022448"/>
    </source>
</evidence>
<dbReference type="Proteomes" id="UP001152797">
    <property type="component" value="Unassembled WGS sequence"/>
</dbReference>
<keyword evidence="2" id="KW-0813">Transport</keyword>
<keyword evidence="3" id="KW-1133">Transmembrane helix</keyword>
<feature type="transmembrane region" description="Helical" evidence="3">
    <location>
        <begin position="620"/>
        <end position="643"/>
    </location>
</feature>
<evidence type="ECO:0000256" key="3">
    <source>
        <dbReference type="SAM" id="Phobius"/>
    </source>
</evidence>
<dbReference type="InterPro" id="IPR006311">
    <property type="entry name" value="TAT_signal"/>
</dbReference>
<dbReference type="EMBL" id="CAMXCT030000001">
    <property type="protein sequence ID" value="CAL4759098.1"/>
    <property type="molecule type" value="Genomic_DNA"/>
</dbReference>
<feature type="transmembrane region" description="Helical" evidence="3">
    <location>
        <begin position="477"/>
        <end position="500"/>
    </location>
</feature>
<dbReference type="InterPro" id="IPR002528">
    <property type="entry name" value="MATE_fam"/>
</dbReference>
<feature type="transmembrane region" description="Helical" evidence="3">
    <location>
        <begin position="664"/>
        <end position="689"/>
    </location>
</feature>
<keyword evidence="3" id="KW-0472">Membrane</keyword>
<gene>
    <name evidence="4" type="ORF">C1SCF055_LOCUS376</name>
</gene>
<dbReference type="GO" id="GO:0005886">
    <property type="term" value="C:plasma membrane"/>
    <property type="evidence" value="ECO:0007669"/>
    <property type="project" value="TreeGrafter"/>
</dbReference>
<feature type="transmembrane region" description="Helical" evidence="3">
    <location>
        <begin position="709"/>
        <end position="729"/>
    </location>
</feature>
<dbReference type="CDD" id="cd13137">
    <property type="entry name" value="MATE_NorM_like"/>
    <property type="match status" value="1"/>
</dbReference>
<dbReference type="EMBL" id="CAMXCT010000001">
    <property type="protein sequence ID" value="CAI3971786.1"/>
    <property type="molecule type" value="Genomic_DNA"/>
</dbReference>
<evidence type="ECO:0000313" key="6">
    <source>
        <dbReference type="EMBL" id="CAL4759098.1"/>
    </source>
</evidence>
<feature type="transmembrane region" description="Helical" evidence="3">
    <location>
        <begin position="814"/>
        <end position="834"/>
    </location>
</feature>
<dbReference type="EMBL" id="CAMXCT020000001">
    <property type="protein sequence ID" value="CAL1125161.1"/>
    <property type="molecule type" value="Genomic_DNA"/>
</dbReference>
<comment type="similarity">
    <text evidence="1">Belongs to the multi antimicrobial extrusion (MATE) (TC 2.A.66.1) family.</text>
</comment>
<feature type="transmembrane region" description="Helical" evidence="3">
    <location>
        <begin position="586"/>
        <end position="608"/>
    </location>
</feature>
<evidence type="ECO:0000256" key="1">
    <source>
        <dbReference type="ARBA" id="ARBA00010199"/>
    </source>
</evidence>
<dbReference type="GO" id="GO:0042910">
    <property type="term" value="F:xenobiotic transmembrane transporter activity"/>
    <property type="evidence" value="ECO:0007669"/>
    <property type="project" value="InterPro"/>
</dbReference>
<dbReference type="NCBIfam" id="TIGR00797">
    <property type="entry name" value="matE"/>
    <property type="match status" value="1"/>
</dbReference>
<feature type="transmembrane region" description="Helical" evidence="3">
    <location>
        <begin position="784"/>
        <end position="802"/>
    </location>
</feature>
<dbReference type="InterPro" id="IPR017850">
    <property type="entry name" value="Alkaline_phosphatase_core_sf"/>
</dbReference>
<name>A0A9P1BHW6_9DINO</name>
<dbReference type="GO" id="GO:0015297">
    <property type="term" value="F:antiporter activity"/>
    <property type="evidence" value="ECO:0007669"/>
    <property type="project" value="InterPro"/>
</dbReference>
<keyword evidence="3" id="KW-0812">Transmembrane</keyword>
<dbReference type="InterPro" id="IPR010869">
    <property type="entry name" value="DUF1501"/>
</dbReference>
<dbReference type="OrthoDB" id="2126698at2759"/>
<reference evidence="4" key="1">
    <citation type="submission" date="2022-10" db="EMBL/GenBank/DDBJ databases">
        <authorList>
            <person name="Chen Y."/>
            <person name="Dougan E. K."/>
            <person name="Chan C."/>
            <person name="Rhodes N."/>
            <person name="Thang M."/>
        </authorList>
    </citation>
    <scope>NUCLEOTIDE SEQUENCE</scope>
</reference>
<dbReference type="Pfam" id="PF07394">
    <property type="entry name" value="DUF1501"/>
    <property type="match status" value="1"/>
</dbReference>
<accession>A0A9P1BHW6</accession>
<dbReference type="AlphaFoldDB" id="A0A9P1BHW6"/>
<evidence type="ECO:0000313" key="4">
    <source>
        <dbReference type="EMBL" id="CAI3971786.1"/>
    </source>
</evidence>
<proteinExistence type="inferred from homology"/>
<evidence type="ECO:0000313" key="5">
    <source>
        <dbReference type="EMBL" id="CAL1125161.1"/>
    </source>
</evidence>
<evidence type="ECO:0000313" key="7">
    <source>
        <dbReference type="Proteomes" id="UP001152797"/>
    </source>
</evidence>
<reference evidence="5" key="2">
    <citation type="submission" date="2024-04" db="EMBL/GenBank/DDBJ databases">
        <authorList>
            <person name="Chen Y."/>
            <person name="Shah S."/>
            <person name="Dougan E. K."/>
            <person name="Thang M."/>
            <person name="Chan C."/>
        </authorList>
    </citation>
    <scope>NUCLEOTIDE SEQUENCE [LARGE SCALE GENOMIC DNA]</scope>
</reference>
<keyword evidence="7" id="KW-1185">Reference proteome</keyword>
<feature type="transmembrane region" description="Helical" evidence="3">
    <location>
        <begin position="846"/>
        <end position="865"/>
    </location>
</feature>
<protein>
    <submittedName>
        <fullName evidence="6">Probable multidrug resistance protein NorM (Multidrug-efflux transporter)</fullName>
    </submittedName>
</protein>
<dbReference type="Pfam" id="PF01554">
    <property type="entry name" value="MatE"/>
    <property type="match status" value="2"/>
</dbReference>
<sequence>MNQSWTTPQGMSRRHFVKHLAASSAMVGSAMNFAGTLRANADDLKRRNKSAILLWMGGGPSTIDLWDLKPGTATGGPFKPIATSGDVQISEHLPKVAQQMHHMAIIRSMSTREADHDRGRYYMHTGYVPNPNIVHPSYGAVVSHELIEQTPDLEIPPFVSIGGGSEGPGFLGMAYSPFVVDSNGRVRNLEMDVDRQRLNQRMYMLASLENRFIAEGRGPAAVDHSKILDKTVDLMTSQQMEAFKVDGEPEAMRERYGDNPFGRGCLMARRLTETGVPFVEVDFGGWDNHQDVFNILGNNKLPQLDMAMSALISDLEERGRLQDTVIIWMGEFGRTPRINANVGRDHWARAWSVVVGGGGINGGIAVGETDENGLRVTTEPYTSQDVMASVLKALGIPLTTTFTSLNGRPMKIANSGRVINELTLSNPDTFSAGTLRPLLRLALPVLAEQLLTILVVYSDAVLTGHYFGDPELAAINLLNYVMWFLTSLWLLVSIGSTALVARFVGAGDWELAQKVTDQSYIVGIVLAVISTITGMFFCDDAIRLLQLEDTAAQRATVYLWIFLPVLPASMLEVVGIACLRGAGDTVSGLIVMVAVNVVNVAVSWPLALGLFGMPDMGWKGLAIGTASGHLVGGLMVLGMLIRGRSGLRLHWRSLVPDVPLIRRVCRIGFPGGLDVLTIISLQLWFVAIVNQLGDLAAAAHGIAIRVESLAYLPGLAFEVAATTLVGQYLGAGDHRRASRSVLMALLVGGGIIIAAGVLFFTLSIPLVDIFVSADRTDVVETAAPLLRIVALGMPALAIHMMLVGALRGAGDTRWPLLFTIIGYLGVRIPLAYLFAQSWGWGVDGAWYAMLADLYVRATLVSYRFLHGGWKRIVV</sequence>
<feature type="transmembrane region" description="Helical" evidence="3">
    <location>
        <begin position="741"/>
        <end position="764"/>
    </location>
</feature>
<comment type="caution">
    <text evidence="4">The sequence shown here is derived from an EMBL/GenBank/DDBJ whole genome shotgun (WGS) entry which is preliminary data.</text>
</comment>